<comment type="caution">
    <text evidence="2">The sequence shown here is derived from an EMBL/GenBank/DDBJ whole genome shotgun (WGS) entry which is preliminary data.</text>
</comment>
<sequence length="180" mass="19518">MSLNVRLDAGEEVLWLGRPSRSILFRASELALLLPFATIWLGGIGAGFLFLWSASSIAAVIPGAMFLLGLHLFVGPYLTDMWRRAGTRYILTDRRALVVRSRPFQGQEEKPLSPGLPLSVSDEAQGDVAFGDLAVATFAAVSRSPFGRRDAAFAFRAIPTPTRSTTRLAVLPEVYPSNPG</sequence>
<keyword evidence="1" id="KW-0472">Membrane</keyword>
<reference evidence="2 3" key="1">
    <citation type="submission" date="2015-02" db="EMBL/GenBank/DDBJ databases">
        <title>Genome Sequence of Jannaschia aquimarina DSM28248, a member of the Roseobacter clade.</title>
        <authorList>
            <person name="Voget S."/>
            <person name="Daniel R."/>
        </authorList>
    </citation>
    <scope>NUCLEOTIDE SEQUENCE [LARGE SCALE GENOMIC DNA]</scope>
    <source>
        <strain evidence="2 3">GSW-M26</strain>
    </source>
</reference>
<dbReference type="STRING" id="935700.jaqu_11460"/>
<protein>
    <recommendedName>
        <fullName evidence="4">DUF304 domain-containing protein</fullName>
    </recommendedName>
</protein>
<dbReference type="OrthoDB" id="199424at2"/>
<proteinExistence type="predicted"/>
<dbReference type="EMBL" id="JYFE01000022">
    <property type="protein sequence ID" value="KIT17104.1"/>
    <property type="molecule type" value="Genomic_DNA"/>
</dbReference>
<keyword evidence="3" id="KW-1185">Reference proteome</keyword>
<evidence type="ECO:0000256" key="1">
    <source>
        <dbReference type="SAM" id="Phobius"/>
    </source>
</evidence>
<evidence type="ECO:0008006" key="4">
    <source>
        <dbReference type="Google" id="ProtNLM"/>
    </source>
</evidence>
<accession>A0A0D1EHE8</accession>
<evidence type="ECO:0000313" key="2">
    <source>
        <dbReference type="EMBL" id="KIT17104.1"/>
    </source>
</evidence>
<gene>
    <name evidence="2" type="ORF">jaqu_11460</name>
</gene>
<keyword evidence="1" id="KW-0812">Transmembrane</keyword>
<organism evidence="2 3">
    <name type="scientific">Jannaschia aquimarina</name>
    <dbReference type="NCBI Taxonomy" id="935700"/>
    <lineage>
        <taxon>Bacteria</taxon>
        <taxon>Pseudomonadati</taxon>
        <taxon>Pseudomonadota</taxon>
        <taxon>Alphaproteobacteria</taxon>
        <taxon>Rhodobacterales</taxon>
        <taxon>Roseobacteraceae</taxon>
        <taxon>Jannaschia</taxon>
    </lineage>
</organism>
<name>A0A0D1EHE8_9RHOB</name>
<dbReference type="Proteomes" id="UP000032232">
    <property type="component" value="Unassembled WGS sequence"/>
</dbReference>
<evidence type="ECO:0000313" key="3">
    <source>
        <dbReference type="Proteomes" id="UP000032232"/>
    </source>
</evidence>
<feature type="transmembrane region" description="Helical" evidence="1">
    <location>
        <begin position="30"/>
        <end position="51"/>
    </location>
</feature>
<dbReference type="PATRIC" id="fig|935700.4.peg.1192"/>
<dbReference type="RefSeq" id="WP_043917991.1">
    <property type="nucleotide sequence ID" value="NZ_FZPF01000001.1"/>
</dbReference>
<keyword evidence="1" id="KW-1133">Transmembrane helix</keyword>
<dbReference type="AlphaFoldDB" id="A0A0D1EHE8"/>
<feature type="transmembrane region" description="Helical" evidence="1">
    <location>
        <begin position="57"/>
        <end position="78"/>
    </location>
</feature>